<comment type="caution">
    <text evidence="6">The sequence shown here is derived from an EMBL/GenBank/DDBJ whole genome shotgun (WGS) entry which is preliminary data.</text>
</comment>
<dbReference type="Gene3D" id="3.60.130.10">
    <property type="entry name" value="Clavaminate synthase-like"/>
    <property type="match status" value="1"/>
</dbReference>
<evidence type="ECO:0000256" key="4">
    <source>
        <dbReference type="ARBA" id="ARBA00023194"/>
    </source>
</evidence>
<evidence type="ECO:0000256" key="2">
    <source>
        <dbReference type="ARBA" id="ARBA00023002"/>
    </source>
</evidence>
<evidence type="ECO:0000259" key="5">
    <source>
        <dbReference type="Pfam" id="PF02668"/>
    </source>
</evidence>
<organism evidence="6 7">
    <name type="scientific">Sphaerisporangium aureirubrum</name>
    <dbReference type="NCBI Taxonomy" id="1544736"/>
    <lineage>
        <taxon>Bacteria</taxon>
        <taxon>Bacillati</taxon>
        <taxon>Actinomycetota</taxon>
        <taxon>Actinomycetes</taxon>
        <taxon>Streptosporangiales</taxon>
        <taxon>Streptosporangiaceae</taxon>
        <taxon>Sphaerisporangium</taxon>
    </lineage>
</organism>
<gene>
    <name evidence="6" type="ORF">ACFP1K_15060</name>
</gene>
<protein>
    <submittedName>
        <fullName evidence="6">TauD/TfdA family dioxygenase</fullName>
    </submittedName>
</protein>
<feature type="domain" description="TauD/TfdA-like" evidence="5">
    <location>
        <begin position="18"/>
        <end position="295"/>
    </location>
</feature>
<sequence length="309" mass="34487">MRHLRLDGPPEVWWLANSTAVAEHLRRDGAVVIDGDGLCQDVATFQRLAAAACGPLAKDNPEHNSIGDDPTGTINSPTPFSRTRKLLWHNENTFARMWPRRLIFGCQEIGDGGQTPTADMTAVYERLSSSARDVLATGVTYVRRLGMDLGLDWRQVYRTTDPAAAERACEREGATWRWDERGGILTTEQRRPAVILDPATGRPSLTAQILHWHPRALDEEIHDSLRLLYEPHEFPKGCRRGDGRPIPDGVIDELVEICSDLEEVVPWKADRAIVVDNLRRSHARNPYTGVRRLLVAVGDLVDCAGLARP</sequence>
<keyword evidence="4" id="KW-0045">Antibiotic biosynthesis</keyword>
<dbReference type="Proteomes" id="UP001596137">
    <property type="component" value="Unassembled WGS sequence"/>
</dbReference>
<dbReference type="InterPro" id="IPR003819">
    <property type="entry name" value="TauD/TfdA-like"/>
</dbReference>
<proteinExistence type="predicted"/>
<dbReference type="PANTHER" id="PTHR10696">
    <property type="entry name" value="GAMMA-BUTYROBETAINE HYDROXYLASE-RELATED"/>
    <property type="match status" value="1"/>
</dbReference>
<dbReference type="SUPFAM" id="SSF51197">
    <property type="entry name" value="Clavaminate synthase-like"/>
    <property type="match status" value="1"/>
</dbReference>
<evidence type="ECO:0000313" key="7">
    <source>
        <dbReference type="Proteomes" id="UP001596137"/>
    </source>
</evidence>
<dbReference type="PANTHER" id="PTHR10696:SF56">
    <property type="entry name" value="TAUD_TFDA-LIKE DOMAIN-CONTAINING PROTEIN"/>
    <property type="match status" value="1"/>
</dbReference>
<dbReference type="RefSeq" id="WP_380752582.1">
    <property type="nucleotide sequence ID" value="NZ_JBHSRF010000017.1"/>
</dbReference>
<evidence type="ECO:0000256" key="1">
    <source>
        <dbReference type="ARBA" id="ARBA00001954"/>
    </source>
</evidence>
<dbReference type="Pfam" id="PF02668">
    <property type="entry name" value="TauD"/>
    <property type="match status" value="1"/>
</dbReference>
<keyword evidence="7" id="KW-1185">Reference proteome</keyword>
<accession>A0ABW1NIJ9</accession>
<comment type="cofactor">
    <cofactor evidence="1">
        <name>Fe(2+)</name>
        <dbReference type="ChEBI" id="CHEBI:29033"/>
    </cofactor>
</comment>
<name>A0ABW1NIJ9_9ACTN</name>
<keyword evidence="3" id="KW-0408">Iron</keyword>
<dbReference type="InterPro" id="IPR050411">
    <property type="entry name" value="AlphaKG_dependent_hydroxylases"/>
</dbReference>
<dbReference type="InterPro" id="IPR042098">
    <property type="entry name" value="TauD-like_sf"/>
</dbReference>
<dbReference type="EMBL" id="JBHSRF010000017">
    <property type="protein sequence ID" value="MFC6082484.1"/>
    <property type="molecule type" value="Genomic_DNA"/>
</dbReference>
<dbReference type="GO" id="GO:0051213">
    <property type="term" value="F:dioxygenase activity"/>
    <property type="evidence" value="ECO:0007669"/>
    <property type="project" value="UniProtKB-KW"/>
</dbReference>
<keyword evidence="2" id="KW-0560">Oxidoreductase</keyword>
<evidence type="ECO:0000313" key="6">
    <source>
        <dbReference type="EMBL" id="MFC6082484.1"/>
    </source>
</evidence>
<evidence type="ECO:0000256" key="3">
    <source>
        <dbReference type="ARBA" id="ARBA00023004"/>
    </source>
</evidence>
<keyword evidence="6" id="KW-0223">Dioxygenase</keyword>
<reference evidence="7" key="1">
    <citation type="journal article" date="2019" name="Int. J. Syst. Evol. Microbiol.">
        <title>The Global Catalogue of Microorganisms (GCM) 10K type strain sequencing project: providing services to taxonomists for standard genome sequencing and annotation.</title>
        <authorList>
            <consortium name="The Broad Institute Genomics Platform"/>
            <consortium name="The Broad Institute Genome Sequencing Center for Infectious Disease"/>
            <person name="Wu L."/>
            <person name="Ma J."/>
        </authorList>
    </citation>
    <scope>NUCLEOTIDE SEQUENCE [LARGE SCALE GENOMIC DNA]</scope>
    <source>
        <strain evidence="7">JCM 30346</strain>
    </source>
</reference>